<evidence type="ECO:0000313" key="2">
    <source>
        <dbReference type="Proteomes" id="UP000006729"/>
    </source>
</evidence>
<reference evidence="1 2" key="1">
    <citation type="journal article" date="2006" name="Science">
        <title>The genome of black cottonwood, Populus trichocarpa (Torr. &amp; Gray).</title>
        <authorList>
            <person name="Tuskan G.A."/>
            <person name="Difazio S."/>
            <person name="Jansson S."/>
            <person name="Bohlmann J."/>
            <person name="Grigoriev I."/>
            <person name="Hellsten U."/>
            <person name="Putnam N."/>
            <person name="Ralph S."/>
            <person name="Rombauts S."/>
            <person name="Salamov A."/>
            <person name="Schein J."/>
            <person name="Sterck L."/>
            <person name="Aerts A."/>
            <person name="Bhalerao R.R."/>
            <person name="Bhalerao R.P."/>
            <person name="Blaudez D."/>
            <person name="Boerjan W."/>
            <person name="Brun A."/>
            <person name="Brunner A."/>
            <person name="Busov V."/>
            <person name="Campbell M."/>
            <person name="Carlson J."/>
            <person name="Chalot M."/>
            <person name="Chapman J."/>
            <person name="Chen G.L."/>
            <person name="Cooper D."/>
            <person name="Coutinho P.M."/>
            <person name="Couturier J."/>
            <person name="Covert S."/>
            <person name="Cronk Q."/>
            <person name="Cunningham R."/>
            <person name="Davis J."/>
            <person name="Degroeve S."/>
            <person name="Dejardin A."/>
            <person name="Depamphilis C."/>
            <person name="Detter J."/>
            <person name="Dirks B."/>
            <person name="Dubchak I."/>
            <person name="Duplessis S."/>
            <person name="Ehlting J."/>
            <person name="Ellis B."/>
            <person name="Gendler K."/>
            <person name="Goodstein D."/>
            <person name="Gribskov M."/>
            <person name="Grimwood J."/>
            <person name="Groover A."/>
            <person name="Gunter L."/>
            <person name="Hamberger B."/>
            <person name="Heinze B."/>
            <person name="Helariutta Y."/>
            <person name="Henrissat B."/>
            <person name="Holligan D."/>
            <person name="Holt R."/>
            <person name="Huang W."/>
            <person name="Islam-Faridi N."/>
            <person name="Jones S."/>
            <person name="Jones-Rhoades M."/>
            <person name="Jorgensen R."/>
            <person name="Joshi C."/>
            <person name="Kangasjarvi J."/>
            <person name="Karlsson J."/>
            <person name="Kelleher C."/>
            <person name="Kirkpatrick R."/>
            <person name="Kirst M."/>
            <person name="Kohler A."/>
            <person name="Kalluri U."/>
            <person name="Larimer F."/>
            <person name="Leebens-Mack J."/>
            <person name="Leple J.C."/>
            <person name="Locascio P."/>
            <person name="Lou Y."/>
            <person name="Lucas S."/>
            <person name="Martin F."/>
            <person name="Montanini B."/>
            <person name="Napoli C."/>
            <person name="Nelson D.R."/>
            <person name="Nelson C."/>
            <person name="Nieminen K."/>
            <person name="Nilsson O."/>
            <person name="Pereda V."/>
            <person name="Peter G."/>
            <person name="Philippe R."/>
            <person name="Pilate G."/>
            <person name="Poliakov A."/>
            <person name="Razumovskaya J."/>
            <person name="Richardson P."/>
            <person name="Rinaldi C."/>
            <person name="Ritland K."/>
            <person name="Rouze P."/>
            <person name="Ryaboy D."/>
            <person name="Schmutz J."/>
            <person name="Schrader J."/>
            <person name="Segerman B."/>
            <person name="Shin H."/>
            <person name="Siddiqui A."/>
            <person name="Sterky F."/>
            <person name="Terry A."/>
            <person name="Tsai C.J."/>
            <person name="Uberbacher E."/>
            <person name="Unneberg P."/>
            <person name="Vahala J."/>
            <person name="Wall K."/>
            <person name="Wessler S."/>
            <person name="Yang G."/>
            <person name="Yin T."/>
            <person name="Douglas C."/>
            <person name="Marra M."/>
            <person name="Sandberg G."/>
            <person name="Van de Peer Y."/>
            <person name="Rokhsar D."/>
        </authorList>
    </citation>
    <scope>NUCLEOTIDE SEQUENCE [LARGE SCALE GENOMIC DNA]</scope>
    <source>
        <strain evidence="2">cv. Nisqually</strain>
    </source>
</reference>
<dbReference type="AlphaFoldDB" id="A0A2K1ZHD5"/>
<accession>A0A2K1ZHD5</accession>
<evidence type="ECO:0000313" key="1">
    <source>
        <dbReference type="EMBL" id="PNT24686.1"/>
    </source>
</evidence>
<proteinExistence type="predicted"/>
<sequence length="86" mass="10315">MFGKFMVHQRTQNCMLEKFEAQQHNQNSDIMLDIAIRNKFFTRSIKNHRSPTIYEITNILKYFSFYHINNIATLEDTLALLFIEQV</sequence>
<organism evidence="1 2">
    <name type="scientific">Populus trichocarpa</name>
    <name type="common">Western balsam poplar</name>
    <name type="synonym">Populus balsamifera subsp. trichocarpa</name>
    <dbReference type="NCBI Taxonomy" id="3694"/>
    <lineage>
        <taxon>Eukaryota</taxon>
        <taxon>Viridiplantae</taxon>
        <taxon>Streptophyta</taxon>
        <taxon>Embryophyta</taxon>
        <taxon>Tracheophyta</taxon>
        <taxon>Spermatophyta</taxon>
        <taxon>Magnoliopsida</taxon>
        <taxon>eudicotyledons</taxon>
        <taxon>Gunneridae</taxon>
        <taxon>Pentapetalae</taxon>
        <taxon>rosids</taxon>
        <taxon>fabids</taxon>
        <taxon>Malpighiales</taxon>
        <taxon>Salicaceae</taxon>
        <taxon>Saliceae</taxon>
        <taxon>Populus</taxon>
    </lineage>
</organism>
<dbReference type="InParanoid" id="A0A2K1ZHD5"/>
<gene>
    <name evidence="1" type="ORF">POPTR_008G146900</name>
</gene>
<keyword evidence="2" id="KW-1185">Reference proteome</keyword>
<protein>
    <submittedName>
        <fullName evidence="1">Uncharacterized protein</fullName>
    </submittedName>
</protein>
<name>A0A2K1ZHD5_POPTR</name>
<dbReference type="Proteomes" id="UP000006729">
    <property type="component" value="Chromosome 8"/>
</dbReference>
<dbReference type="EMBL" id="CM009297">
    <property type="protein sequence ID" value="PNT24686.1"/>
    <property type="molecule type" value="Genomic_DNA"/>
</dbReference>